<keyword evidence="3" id="KW-1185">Reference proteome</keyword>
<dbReference type="KEGG" id="mfy:HH212_26880"/>
<accession>A0A7Z2W253</accession>
<reference evidence="2 3" key="1">
    <citation type="submission" date="2020-04" db="EMBL/GenBank/DDBJ databases">
        <title>Genome sequencing of novel species.</title>
        <authorList>
            <person name="Heo J."/>
            <person name="Kim S.-J."/>
            <person name="Kim J.-S."/>
            <person name="Hong S.-B."/>
            <person name="Kwon S.-W."/>
        </authorList>
    </citation>
    <scope>NUCLEOTIDE SEQUENCE [LARGE SCALE GENOMIC DNA]</scope>
    <source>
        <strain evidence="2 3">GN2-R2</strain>
        <plasmid evidence="2 3">unnamed2</plasmid>
    </source>
</reference>
<gene>
    <name evidence="2" type="ORF">HH212_26880</name>
</gene>
<proteinExistence type="predicted"/>
<evidence type="ECO:0000256" key="1">
    <source>
        <dbReference type="SAM" id="MobiDB-lite"/>
    </source>
</evidence>
<geneLocation type="plasmid" evidence="2 3">
    <name>unnamed2</name>
</geneLocation>
<organism evidence="2 3">
    <name type="scientific">Massilia forsythiae</name>
    <dbReference type="NCBI Taxonomy" id="2728020"/>
    <lineage>
        <taxon>Bacteria</taxon>
        <taxon>Pseudomonadati</taxon>
        <taxon>Pseudomonadota</taxon>
        <taxon>Betaproteobacteria</taxon>
        <taxon>Burkholderiales</taxon>
        <taxon>Oxalobacteraceae</taxon>
        <taxon>Telluria group</taxon>
        <taxon>Massilia</taxon>
    </lineage>
</organism>
<protein>
    <submittedName>
        <fullName evidence="2">Replication initiator protein A</fullName>
    </submittedName>
</protein>
<dbReference type="InterPro" id="IPR018777">
    <property type="entry name" value="Replication_initiator_prot_A"/>
</dbReference>
<dbReference type="AlphaFoldDB" id="A0A7Z2W253"/>
<dbReference type="Proteomes" id="UP000502415">
    <property type="component" value="Plasmid unnamed2"/>
</dbReference>
<evidence type="ECO:0000313" key="2">
    <source>
        <dbReference type="EMBL" id="QJE03751.1"/>
    </source>
</evidence>
<name>A0A7Z2W253_9BURK</name>
<dbReference type="Pfam" id="PF10134">
    <property type="entry name" value="RPA"/>
    <property type="match status" value="1"/>
</dbReference>
<keyword evidence="2" id="KW-0614">Plasmid</keyword>
<evidence type="ECO:0000313" key="3">
    <source>
        <dbReference type="Proteomes" id="UP000502415"/>
    </source>
</evidence>
<dbReference type="EMBL" id="CP051687">
    <property type="protein sequence ID" value="QJE03751.1"/>
    <property type="molecule type" value="Genomic_DNA"/>
</dbReference>
<sequence>MENIQARANAALAAQAARGEQSDLFGDVGAAPPVGEPADIEPAPTRGRIKAKRERLLPVRHVERDFFLCDMFDYAMKDDGASMEAPIFTLATRPDLTVWNWQSKDGNRSLTVTPSVLGRATMFDKDVLIYIVSQMTEALNCDREDAKNRTVRFIVYDYLVSTNKPTGGAEYKRLESSLERLRGTSIKTDIKTGGVRVKEGFGLIDSWAIVEKSPEDERMIAVEVTLSKWLFNAVHAHEVLTIHRNYFRLRKPLERRLYELARKHCGSQSSWSIGLELLREKCSANSHLRSFRSQIKELCAADTLPEYRMTYCSEKDQVTFYIRDAKKLIAAVASGKSPLLEKKFG</sequence>
<feature type="region of interest" description="Disordered" evidence="1">
    <location>
        <begin position="24"/>
        <end position="46"/>
    </location>
</feature>